<keyword evidence="1" id="KW-0812">Transmembrane</keyword>
<sequence length="228" mass="25117">MLAGERWRIDKRNILVVGTDPGDLDRCHRLACLLACCIIVRASDTYDALRSCLLRHSTDRELKPQLLEPRHSMITGRYSCCQAPVGPTRSLMALCCHRRAPPHPTPTPHCPLPPPSPFAFAPLPVSRSVNQPPPAPAPHIAFPLSTFLMGLGLGLIFFLGPLEVCGNSRLRVMTDSLSSSGACVCGQRRLRRFYFPQSVYTNHVLRLLPLGLRGDPLIGIQSVRPSDN</sequence>
<feature type="transmembrane region" description="Helical" evidence="1">
    <location>
        <begin position="140"/>
        <end position="162"/>
    </location>
</feature>
<keyword evidence="1" id="KW-0472">Membrane</keyword>
<gene>
    <name evidence="2" type="ORF">MARPO_0065s0100</name>
</gene>
<name>A0A2R6WR41_MARPO</name>
<protein>
    <submittedName>
        <fullName evidence="2">Uncharacterized protein</fullName>
    </submittedName>
</protein>
<dbReference type="EMBL" id="KZ772737">
    <property type="protein sequence ID" value="PTQ36306.1"/>
    <property type="molecule type" value="Genomic_DNA"/>
</dbReference>
<keyword evidence="3" id="KW-1185">Reference proteome</keyword>
<dbReference type="AlphaFoldDB" id="A0A2R6WR41"/>
<accession>A0A2R6WR41</accession>
<proteinExistence type="predicted"/>
<evidence type="ECO:0000313" key="2">
    <source>
        <dbReference type="EMBL" id="PTQ36306.1"/>
    </source>
</evidence>
<organism evidence="2 3">
    <name type="scientific">Marchantia polymorpha</name>
    <name type="common">Common liverwort</name>
    <name type="synonym">Marchantia aquatica</name>
    <dbReference type="NCBI Taxonomy" id="3197"/>
    <lineage>
        <taxon>Eukaryota</taxon>
        <taxon>Viridiplantae</taxon>
        <taxon>Streptophyta</taxon>
        <taxon>Embryophyta</taxon>
        <taxon>Marchantiophyta</taxon>
        <taxon>Marchantiopsida</taxon>
        <taxon>Marchantiidae</taxon>
        <taxon>Marchantiales</taxon>
        <taxon>Marchantiaceae</taxon>
        <taxon>Marchantia</taxon>
    </lineage>
</organism>
<evidence type="ECO:0000256" key="1">
    <source>
        <dbReference type="SAM" id="Phobius"/>
    </source>
</evidence>
<keyword evidence="1" id="KW-1133">Transmembrane helix</keyword>
<dbReference type="Proteomes" id="UP000244005">
    <property type="component" value="Unassembled WGS sequence"/>
</dbReference>
<reference evidence="3" key="1">
    <citation type="journal article" date="2017" name="Cell">
        <title>Insights into land plant evolution garnered from the Marchantia polymorpha genome.</title>
        <authorList>
            <person name="Bowman J.L."/>
            <person name="Kohchi T."/>
            <person name="Yamato K.T."/>
            <person name="Jenkins J."/>
            <person name="Shu S."/>
            <person name="Ishizaki K."/>
            <person name="Yamaoka S."/>
            <person name="Nishihama R."/>
            <person name="Nakamura Y."/>
            <person name="Berger F."/>
            <person name="Adam C."/>
            <person name="Aki S.S."/>
            <person name="Althoff F."/>
            <person name="Araki T."/>
            <person name="Arteaga-Vazquez M.A."/>
            <person name="Balasubrmanian S."/>
            <person name="Barry K."/>
            <person name="Bauer D."/>
            <person name="Boehm C.R."/>
            <person name="Briginshaw L."/>
            <person name="Caballero-Perez J."/>
            <person name="Catarino B."/>
            <person name="Chen F."/>
            <person name="Chiyoda S."/>
            <person name="Chovatia M."/>
            <person name="Davies K.M."/>
            <person name="Delmans M."/>
            <person name="Demura T."/>
            <person name="Dierschke T."/>
            <person name="Dolan L."/>
            <person name="Dorantes-Acosta A.E."/>
            <person name="Eklund D.M."/>
            <person name="Florent S.N."/>
            <person name="Flores-Sandoval E."/>
            <person name="Fujiyama A."/>
            <person name="Fukuzawa H."/>
            <person name="Galik B."/>
            <person name="Grimanelli D."/>
            <person name="Grimwood J."/>
            <person name="Grossniklaus U."/>
            <person name="Hamada T."/>
            <person name="Haseloff J."/>
            <person name="Hetherington A.J."/>
            <person name="Higo A."/>
            <person name="Hirakawa Y."/>
            <person name="Hundley H.N."/>
            <person name="Ikeda Y."/>
            <person name="Inoue K."/>
            <person name="Inoue S.I."/>
            <person name="Ishida S."/>
            <person name="Jia Q."/>
            <person name="Kakita M."/>
            <person name="Kanazawa T."/>
            <person name="Kawai Y."/>
            <person name="Kawashima T."/>
            <person name="Kennedy M."/>
            <person name="Kinose K."/>
            <person name="Kinoshita T."/>
            <person name="Kohara Y."/>
            <person name="Koide E."/>
            <person name="Komatsu K."/>
            <person name="Kopischke S."/>
            <person name="Kubo M."/>
            <person name="Kyozuka J."/>
            <person name="Lagercrantz U."/>
            <person name="Lin S.S."/>
            <person name="Lindquist E."/>
            <person name="Lipzen A.M."/>
            <person name="Lu C.W."/>
            <person name="De Luna E."/>
            <person name="Martienssen R.A."/>
            <person name="Minamino N."/>
            <person name="Mizutani M."/>
            <person name="Mizutani M."/>
            <person name="Mochizuki N."/>
            <person name="Monte I."/>
            <person name="Mosher R."/>
            <person name="Nagasaki H."/>
            <person name="Nakagami H."/>
            <person name="Naramoto S."/>
            <person name="Nishitani K."/>
            <person name="Ohtani M."/>
            <person name="Okamoto T."/>
            <person name="Okumura M."/>
            <person name="Phillips J."/>
            <person name="Pollak B."/>
            <person name="Reinders A."/>
            <person name="Rovekamp M."/>
            <person name="Sano R."/>
            <person name="Sawa S."/>
            <person name="Schmid M.W."/>
            <person name="Shirakawa M."/>
            <person name="Solano R."/>
            <person name="Spunde A."/>
            <person name="Suetsugu N."/>
            <person name="Sugano S."/>
            <person name="Sugiyama A."/>
            <person name="Sun R."/>
            <person name="Suzuki Y."/>
            <person name="Takenaka M."/>
            <person name="Takezawa D."/>
            <person name="Tomogane H."/>
            <person name="Tsuzuki M."/>
            <person name="Ueda T."/>
            <person name="Umeda M."/>
            <person name="Ward J.M."/>
            <person name="Watanabe Y."/>
            <person name="Yazaki K."/>
            <person name="Yokoyama R."/>
            <person name="Yoshitake Y."/>
            <person name="Yotsui I."/>
            <person name="Zachgo S."/>
            <person name="Schmutz J."/>
        </authorList>
    </citation>
    <scope>NUCLEOTIDE SEQUENCE [LARGE SCALE GENOMIC DNA]</scope>
    <source>
        <strain evidence="3">Tak-1</strain>
    </source>
</reference>
<evidence type="ECO:0000313" key="3">
    <source>
        <dbReference type="Proteomes" id="UP000244005"/>
    </source>
</evidence>